<dbReference type="PANTHER" id="PTHR37023:SF1">
    <property type="entry name" value="ISSOD25 TRANSPOSASE TNPA_ISSOD25"/>
    <property type="match status" value="1"/>
</dbReference>
<sequence>MSTTLAQVFEAFGGEYLDAHGISGPQAKVMRAVLDCRTPALGGQVLECDNCGHRQYTFHSCRNRHCPACQARAKDEWARRRIAELLPVPYAHLVFTLPHELNGLAGFHAQWAYDTLMRCVAATLNEFAANPRWLGAEPAFTLVLHTWTQDLRLHLHVHVLMACGGLDADGEWVGPKRNPRFLFPVHALSKVFRAKFLDALDAAHRAGLIPDDPAADPKDYAGRRRKLLKCDWVVYAKTPLGGPAEVLEYLSRYTHRTAVSNERILAIRDGFVLLRVRADESGGKRVIRIPGPVFVKRFLQHVLPPGFKRIRHYGLLSPAHKRDRLAAARIALKQPEPSKTALEAAEGFMRRVAQKEISQCPCCGHGVLRVVADLLPSRAAARPHPALNPPCRGPPQ</sequence>
<dbReference type="InterPro" id="IPR007069">
    <property type="entry name" value="Transposase_32"/>
</dbReference>
<dbReference type="NCBIfam" id="NF033538">
    <property type="entry name" value="transpos_IS91"/>
    <property type="match status" value="1"/>
</dbReference>
<dbReference type="Pfam" id="PF04986">
    <property type="entry name" value="Y2_Tnp"/>
    <property type="match status" value="1"/>
</dbReference>
<dbReference type="PANTHER" id="PTHR37023">
    <property type="entry name" value="TRANSPOSASE"/>
    <property type="match status" value="1"/>
</dbReference>
<reference evidence="3 4" key="1">
    <citation type="journal article" date="2018" name="Aquat. Microb. Ecol.">
        <title>Gammaproteobacterial methanotrophs dominate.</title>
        <authorList>
            <person name="Rissanen A.J."/>
            <person name="Saarenheimo J."/>
            <person name="Tiirola M."/>
            <person name="Peura S."/>
            <person name="Aalto S.L."/>
            <person name="Karvinen A."/>
            <person name="Nykanen H."/>
        </authorList>
    </citation>
    <scope>NUCLEOTIDE SEQUENCE [LARGE SCALE GENOMIC DNA]</scope>
    <source>
        <strain evidence="3">AMbin10</strain>
    </source>
</reference>
<feature type="domain" description="Transposase zinc-binding" evidence="2">
    <location>
        <begin position="9"/>
        <end position="97"/>
    </location>
</feature>
<name>A0A2W4QEQ0_9GAMM</name>
<dbReference type="InterPro" id="IPR054832">
    <property type="entry name" value="transpos_IS91"/>
</dbReference>
<dbReference type="Proteomes" id="UP000249396">
    <property type="component" value="Unassembled WGS sequence"/>
</dbReference>
<dbReference type="GO" id="GO:0003677">
    <property type="term" value="F:DNA binding"/>
    <property type="evidence" value="ECO:0007669"/>
    <property type="project" value="InterPro"/>
</dbReference>
<dbReference type="InterPro" id="IPR026889">
    <property type="entry name" value="Zn_Tnp"/>
</dbReference>
<accession>A0A2W4QEQ0</accession>
<dbReference type="EMBL" id="QJPH01000543">
    <property type="protein sequence ID" value="PZN70775.1"/>
    <property type="molecule type" value="Genomic_DNA"/>
</dbReference>
<evidence type="ECO:0000313" key="4">
    <source>
        <dbReference type="Proteomes" id="UP000249396"/>
    </source>
</evidence>
<dbReference type="Pfam" id="PF14319">
    <property type="entry name" value="Zn_Tnp_IS91"/>
    <property type="match status" value="1"/>
</dbReference>
<dbReference type="GO" id="GO:0006313">
    <property type="term" value="P:DNA transposition"/>
    <property type="evidence" value="ECO:0007669"/>
    <property type="project" value="InterPro"/>
</dbReference>
<dbReference type="AlphaFoldDB" id="A0A2W4QEQ0"/>
<evidence type="ECO:0000259" key="1">
    <source>
        <dbReference type="Pfam" id="PF04986"/>
    </source>
</evidence>
<organism evidence="3 4">
    <name type="scientific">Candidatus Methylumidiphilus alinenensis</name>
    <dbReference type="NCBI Taxonomy" id="2202197"/>
    <lineage>
        <taxon>Bacteria</taxon>
        <taxon>Pseudomonadati</taxon>
        <taxon>Pseudomonadota</taxon>
        <taxon>Gammaproteobacteria</taxon>
        <taxon>Methylococcales</taxon>
        <taxon>Candidatus Methylumidiphilus</taxon>
    </lineage>
</organism>
<dbReference type="GO" id="GO:0004803">
    <property type="term" value="F:transposase activity"/>
    <property type="evidence" value="ECO:0007669"/>
    <property type="project" value="InterPro"/>
</dbReference>
<protein>
    <submittedName>
        <fullName evidence="3">IS91 family transposase</fullName>
    </submittedName>
</protein>
<evidence type="ECO:0000313" key="3">
    <source>
        <dbReference type="EMBL" id="PZN70775.1"/>
    </source>
</evidence>
<proteinExistence type="predicted"/>
<gene>
    <name evidence="3" type="ORF">DM484_27865</name>
</gene>
<feature type="domain" description="Transposase IS801/IS1294" evidence="1">
    <location>
        <begin position="140"/>
        <end position="321"/>
    </location>
</feature>
<comment type="caution">
    <text evidence="3">The sequence shown here is derived from an EMBL/GenBank/DDBJ whole genome shotgun (WGS) entry which is preliminary data.</text>
</comment>
<evidence type="ECO:0000259" key="2">
    <source>
        <dbReference type="Pfam" id="PF14319"/>
    </source>
</evidence>